<dbReference type="GO" id="GO:0005829">
    <property type="term" value="C:cytosol"/>
    <property type="evidence" value="ECO:0007669"/>
    <property type="project" value="TreeGrafter"/>
</dbReference>
<dbReference type="RefSeq" id="WP_033191530.1">
    <property type="nucleotide sequence ID" value="NZ_CP026721.1"/>
</dbReference>
<dbReference type="PROSITE" id="PS01317">
    <property type="entry name" value="SSRP"/>
    <property type="match status" value="1"/>
</dbReference>
<dbReference type="AlphaFoldDB" id="A0AAE6CEC9"/>
<dbReference type="CDD" id="cd09294">
    <property type="entry name" value="SmpB"/>
    <property type="match status" value="1"/>
</dbReference>
<sequence>MKIIATNKKAYTDYIIDETYEAGIVLVGTEVKSLREHGASFKDSFCRIKDGEIYLLNLHIPPYRYGNIYNHDPERPRKLLLHRKQIDRIWGKIRQEGYTVVPTKIYFNDRGIVKVEIAVAKGKKSHDKREEIKKKEIDRRIKEYLKR</sequence>
<dbReference type="InterPro" id="IPR000037">
    <property type="entry name" value="SsrA-bd_prot"/>
</dbReference>
<keyword evidence="2 3" id="KW-0694">RNA-binding</keyword>
<keyword evidence="1 3" id="KW-0963">Cytoplasm</keyword>
<dbReference type="GO" id="GO:0003723">
    <property type="term" value="F:RNA binding"/>
    <property type="evidence" value="ECO:0007669"/>
    <property type="project" value="UniProtKB-UniRule"/>
</dbReference>
<dbReference type="SUPFAM" id="SSF74982">
    <property type="entry name" value="Small protein B (SmpB)"/>
    <property type="match status" value="1"/>
</dbReference>
<proteinExistence type="inferred from homology"/>
<evidence type="ECO:0000256" key="1">
    <source>
        <dbReference type="ARBA" id="ARBA00022490"/>
    </source>
</evidence>
<dbReference type="InterPro" id="IPR020081">
    <property type="entry name" value="SsrA-bd_prot_CS"/>
</dbReference>
<dbReference type="InterPro" id="IPR023620">
    <property type="entry name" value="SmpB"/>
</dbReference>
<evidence type="ECO:0000313" key="4">
    <source>
        <dbReference type="EMBL" id="QAV33714.1"/>
    </source>
</evidence>
<dbReference type="EMBL" id="CP026721">
    <property type="protein sequence ID" value="QAV33714.1"/>
    <property type="molecule type" value="Genomic_DNA"/>
</dbReference>
<accession>A0AAE6CEC9</accession>
<dbReference type="PANTHER" id="PTHR30308:SF2">
    <property type="entry name" value="SSRA-BINDING PROTEIN"/>
    <property type="match status" value="1"/>
</dbReference>
<dbReference type="HAMAP" id="MF_00023">
    <property type="entry name" value="SmpB"/>
    <property type="match status" value="1"/>
</dbReference>
<dbReference type="NCBIfam" id="TIGR00086">
    <property type="entry name" value="smpB"/>
    <property type="match status" value="1"/>
</dbReference>
<reference evidence="4 5" key="1">
    <citation type="submission" date="2018-01" db="EMBL/GenBank/DDBJ databases">
        <title>The whole genome sequencing and assembly of Fervidobacterium changbaicum CBS-1 strain.</title>
        <authorList>
            <person name="Kim J.-Y."/>
            <person name="Park M.-K."/>
            <person name="Yi H."/>
            <person name="Bahn Y.-S."/>
            <person name="Kim J.F."/>
            <person name="Lee D.-W."/>
        </authorList>
    </citation>
    <scope>NUCLEOTIDE SEQUENCE [LARGE SCALE GENOMIC DNA]</scope>
    <source>
        <strain evidence="4 5">CBS-1</strain>
    </source>
</reference>
<comment type="subcellular location">
    <subcellularLocation>
        <location evidence="3">Cytoplasm</location>
    </subcellularLocation>
    <text evidence="3">The tmRNA-SmpB complex associates with stalled 70S ribosomes.</text>
</comment>
<dbReference type="Pfam" id="PF01668">
    <property type="entry name" value="SmpB"/>
    <property type="match status" value="1"/>
</dbReference>
<organism evidence="4 5">
    <name type="scientific">Fervidobacterium changbaicum</name>
    <dbReference type="NCBI Taxonomy" id="310769"/>
    <lineage>
        <taxon>Bacteria</taxon>
        <taxon>Thermotogati</taxon>
        <taxon>Thermotogota</taxon>
        <taxon>Thermotogae</taxon>
        <taxon>Thermotogales</taxon>
        <taxon>Fervidobacteriaceae</taxon>
        <taxon>Fervidobacterium</taxon>
    </lineage>
</organism>
<dbReference type="PANTHER" id="PTHR30308">
    <property type="entry name" value="TMRNA-BINDING COMPONENT OF TRANS-TRANSLATION TAGGING COMPLEX"/>
    <property type="match status" value="1"/>
</dbReference>
<evidence type="ECO:0000256" key="3">
    <source>
        <dbReference type="HAMAP-Rule" id="MF_00023"/>
    </source>
</evidence>
<name>A0AAE6CEC9_9BACT</name>
<dbReference type="Gene3D" id="2.40.280.10">
    <property type="match status" value="1"/>
</dbReference>
<evidence type="ECO:0000313" key="5">
    <source>
        <dbReference type="Proteomes" id="UP000288947"/>
    </source>
</evidence>
<dbReference type="GO" id="GO:0070930">
    <property type="term" value="P:trans-translation-dependent protein tagging"/>
    <property type="evidence" value="ECO:0007669"/>
    <property type="project" value="TreeGrafter"/>
</dbReference>
<dbReference type="GO" id="GO:0070929">
    <property type="term" value="P:trans-translation"/>
    <property type="evidence" value="ECO:0007669"/>
    <property type="project" value="UniProtKB-UniRule"/>
</dbReference>
<protein>
    <recommendedName>
        <fullName evidence="3">SsrA-binding protein</fullName>
    </recommendedName>
    <alternativeName>
        <fullName evidence="3">Small protein B</fullName>
    </alternativeName>
</protein>
<comment type="function">
    <text evidence="3">Required for rescue of stalled ribosomes mediated by trans-translation. Binds to transfer-messenger RNA (tmRNA), required for stable association of tmRNA with ribosomes. tmRNA and SmpB together mimic tRNA shape, replacing the anticodon stem-loop with SmpB. tmRNA is encoded by the ssrA gene; the 2 termini fold to resemble tRNA(Ala) and it encodes a 'tag peptide', a short internal open reading frame. During trans-translation Ala-aminoacylated tmRNA acts like a tRNA, entering the A-site of stalled ribosomes, displacing the stalled mRNA. The ribosome then switches to translate the ORF on the tmRNA; the nascent peptide is terminated with the 'tag peptide' encoded by the tmRNA and targeted for degradation. The ribosome is freed to recommence translation, which seems to be the essential function of trans-translation.</text>
</comment>
<dbReference type="Proteomes" id="UP000288947">
    <property type="component" value="Chromosome"/>
</dbReference>
<gene>
    <name evidence="3" type="primary">smpB</name>
    <name evidence="4" type="ORF">CBS1_08285</name>
</gene>
<dbReference type="NCBIfam" id="NF003843">
    <property type="entry name" value="PRK05422.1"/>
    <property type="match status" value="1"/>
</dbReference>
<comment type="similarity">
    <text evidence="3">Belongs to the SmpB family.</text>
</comment>
<keyword evidence="5" id="KW-1185">Reference proteome</keyword>
<evidence type="ECO:0000256" key="2">
    <source>
        <dbReference type="ARBA" id="ARBA00022884"/>
    </source>
</evidence>